<protein>
    <recommendedName>
        <fullName evidence="3">Methyltransferase domain-containing protein</fullName>
    </recommendedName>
</protein>
<dbReference type="SUPFAM" id="SSF53335">
    <property type="entry name" value="S-adenosyl-L-methionine-dependent methyltransferases"/>
    <property type="match status" value="1"/>
</dbReference>
<dbReference type="AlphaFoldDB" id="A0A5E4W9Q9"/>
<gene>
    <name evidence="1" type="ORF">PFI31113_03146</name>
</gene>
<dbReference type="Proteomes" id="UP000382577">
    <property type="component" value="Unassembled WGS sequence"/>
</dbReference>
<accession>A0A5E4W9Q9</accession>
<name>A0A5E4W9Q9_9BURK</name>
<sequence length="258" mass="29917">MRKNLIYKFKNSFANEGILIATLKIIKYPINVFRKNKFKNEILSIESIEDRFTWIYKNNYWRSGESASGTGSTLKCTENLRKELPGLFRTYSIKKIFDAPCGDFNWMSHLLPVIEVEYIGGDIVRELIDDLNSRYKSKNVSFVGFDLIKEIPPEADLMICRDCLFHFSYKDAKAVLENFVESKIAYLLTTTHKNSGGSFVNANISTGDFRYIDLFSHPYNFPANPLCVIEDWIAPDPERQMCLWSREQIVLALRSFQL</sequence>
<dbReference type="Gene3D" id="3.40.50.150">
    <property type="entry name" value="Vaccinia Virus protein VP39"/>
    <property type="match status" value="1"/>
</dbReference>
<evidence type="ECO:0000313" key="1">
    <source>
        <dbReference type="EMBL" id="VVE21737.1"/>
    </source>
</evidence>
<dbReference type="OrthoDB" id="20930at2"/>
<organism evidence="1 2">
    <name type="scientific">Pandoraea fibrosis</name>
    <dbReference type="NCBI Taxonomy" id="1891094"/>
    <lineage>
        <taxon>Bacteria</taxon>
        <taxon>Pseudomonadati</taxon>
        <taxon>Pseudomonadota</taxon>
        <taxon>Betaproteobacteria</taxon>
        <taxon>Burkholderiales</taxon>
        <taxon>Burkholderiaceae</taxon>
        <taxon>Pandoraea</taxon>
    </lineage>
</organism>
<dbReference type="EMBL" id="CABPRW010000007">
    <property type="protein sequence ID" value="VVE21737.1"/>
    <property type="molecule type" value="Genomic_DNA"/>
</dbReference>
<proteinExistence type="predicted"/>
<dbReference type="InterPro" id="IPR029063">
    <property type="entry name" value="SAM-dependent_MTases_sf"/>
</dbReference>
<reference evidence="1 2" key="1">
    <citation type="submission" date="2019-08" db="EMBL/GenBank/DDBJ databases">
        <authorList>
            <person name="Peeters C."/>
        </authorList>
    </citation>
    <scope>NUCLEOTIDE SEQUENCE [LARGE SCALE GENOMIC DNA]</scope>
    <source>
        <strain evidence="1 2">LMG 31113</strain>
    </source>
</reference>
<evidence type="ECO:0000313" key="2">
    <source>
        <dbReference type="Proteomes" id="UP000382577"/>
    </source>
</evidence>
<evidence type="ECO:0008006" key="3">
    <source>
        <dbReference type="Google" id="ProtNLM"/>
    </source>
</evidence>
<dbReference type="RefSeq" id="WP_150600156.1">
    <property type="nucleotide sequence ID" value="NZ_CABPRW010000007.1"/>
</dbReference>